<proteinExistence type="predicted"/>
<dbReference type="EMBL" id="FXUV02000065">
    <property type="protein sequence ID" value="SNB82503.1"/>
    <property type="molecule type" value="Genomic_DNA"/>
</dbReference>
<dbReference type="InterPro" id="IPR013830">
    <property type="entry name" value="SGNH_hydro"/>
</dbReference>
<dbReference type="InterPro" id="IPR051532">
    <property type="entry name" value="Ester_Hydrolysis_Enzymes"/>
</dbReference>
<dbReference type="Gene3D" id="3.40.50.1110">
    <property type="entry name" value="SGNH hydrolase"/>
    <property type="match status" value="1"/>
</dbReference>
<organism evidence="3 4">
    <name type="scientific">Kingella negevensis</name>
    <dbReference type="NCBI Taxonomy" id="1522312"/>
    <lineage>
        <taxon>Bacteria</taxon>
        <taxon>Pseudomonadati</taxon>
        <taxon>Pseudomonadota</taxon>
        <taxon>Betaproteobacteria</taxon>
        <taxon>Neisseriales</taxon>
        <taxon>Neisseriaceae</taxon>
        <taxon>Kingella</taxon>
    </lineage>
</organism>
<evidence type="ECO:0000313" key="3">
    <source>
        <dbReference type="EMBL" id="SNB82503.1"/>
    </source>
</evidence>
<dbReference type="EMBL" id="FXUV01000068">
    <property type="protein sequence ID" value="SMQ13469.1"/>
    <property type="molecule type" value="Genomic_DNA"/>
</dbReference>
<dbReference type="SUPFAM" id="SSF52266">
    <property type="entry name" value="SGNH hydrolase"/>
    <property type="match status" value="1"/>
</dbReference>
<dbReference type="Pfam" id="PF13472">
    <property type="entry name" value="Lipase_GDSL_2"/>
    <property type="match status" value="1"/>
</dbReference>
<evidence type="ECO:0000313" key="2">
    <source>
        <dbReference type="EMBL" id="SMQ13469.1"/>
    </source>
</evidence>
<dbReference type="RefSeq" id="WP_095063406.1">
    <property type="nucleotide sequence ID" value="NZ_FXUV02000065.1"/>
</dbReference>
<dbReference type="GO" id="GO:0004622">
    <property type="term" value="F:phosphatidylcholine lysophospholipase activity"/>
    <property type="evidence" value="ECO:0007669"/>
    <property type="project" value="TreeGrafter"/>
</dbReference>
<sequence length="205" mass="22187">MNRRQFLILSTALLVAACRNGKKYSKLAKGSTVLCLGDSLTAGYGAPKGTDYPTQLAEITGWKIINGGVSGNTSEQALGRLSGLMSQEPKLVIVSIGGNDFLQKIPESTTRVNIAKILDIIQNANIPVVLVSIPYFTTGALLGNVSEHPLYDEIATQYRIPLLKDAWADILGDKSLKSDMVHANADGYRQFAEELADFLKQQGFL</sequence>
<dbReference type="EC" id="3.1.2.-" evidence="3"/>
<dbReference type="PROSITE" id="PS51257">
    <property type="entry name" value="PROKAR_LIPOPROTEIN"/>
    <property type="match status" value="1"/>
</dbReference>
<feature type="domain" description="SGNH hydrolase-type esterase" evidence="1">
    <location>
        <begin position="35"/>
        <end position="189"/>
    </location>
</feature>
<gene>
    <name evidence="3" type="primary">tesA</name>
    <name evidence="3" type="ORF">KEBURONENSIS_00538</name>
    <name evidence="2" type="ORF">KEBURONENSIS_02065</name>
</gene>
<evidence type="ECO:0000259" key="1">
    <source>
        <dbReference type="Pfam" id="PF13472"/>
    </source>
</evidence>
<name>A0A238TDK6_9NEIS</name>
<dbReference type="PANTHER" id="PTHR30383:SF24">
    <property type="entry name" value="THIOESTERASE 1_PROTEASE 1_LYSOPHOSPHOLIPASE L1"/>
    <property type="match status" value="1"/>
</dbReference>
<reference evidence="2" key="1">
    <citation type="submission" date="2017-05" db="EMBL/GenBank/DDBJ databases">
        <authorList>
            <person name="Song R."/>
            <person name="Chenine A.L."/>
            <person name="Ruprecht R.M."/>
        </authorList>
    </citation>
    <scope>NUCLEOTIDE SEQUENCE</scope>
    <source>
        <strain evidence="2">Kingella_eburonensis</strain>
    </source>
</reference>
<dbReference type="Proteomes" id="UP000215450">
    <property type="component" value="Unassembled WGS sequence"/>
</dbReference>
<dbReference type="OrthoDB" id="9786188at2"/>
<dbReference type="AlphaFoldDB" id="A0A238TDK6"/>
<dbReference type="PANTHER" id="PTHR30383">
    <property type="entry name" value="THIOESTERASE 1/PROTEASE 1/LYSOPHOSPHOLIPASE L1"/>
    <property type="match status" value="1"/>
</dbReference>
<accession>A0A238TDK6</accession>
<keyword evidence="3" id="KW-0378">Hydrolase</keyword>
<keyword evidence="4" id="KW-1185">Reference proteome</keyword>
<reference evidence="3 4" key="2">
    <citation type="submission" date="2017-06" db="EMBL/GenBank/DDBJ databases">
        <authorList>
            <person name="Kim H.J."/>
            <person name="Triplett B.A."/>
        </authorList>
    </citation>
    <scope>NUCLEOTIDE SEQUENCE [LARGE SCALE GENOMIC DNA]</scope>
    <source>
        <strain evidence="3">Kingella_eburonensis</strain>
    </source>
</reference>
<dbReference type="InterPro" id="IPR036514">
    <property type="entry name" value="SGNH_hydro_sf"/>
</dbReference>
<protein>
    <submittedName>
        <fullName evidence="3">Acyl-CoA thioesterase I</fullName>
        <ecNumber evidence="3">3.1.2.-</ecNumber>
    </submittedName>
</protein>
<evidence type="ECO:0000313" key="4">
    <source>
        <dbReference type="Proteomes" id="UP000215450"/>
    </source>
</evidence>
<dbReference type="STRING" id="1522312.GCA_900177895_01324"/>